<name>A0A7W6CJK9_9SPHN</name>
<comment type="caution">
    <text evidence="1">The sequence shown here is derived from an EMBL/GenBank/DDBJ whole genome shotgun (WGS) entry which is preliminary data.</text>
</comment>
<evidence type="ECO:0000313" key="1">
    <source>
        <dbReference type="EMBL" id="MBB3957062.1"/>
    </source>
</evidence>
<accession>A0A7W6CJK9</accession>
<dbReference type="RefSeq" id="WP_183628047.1">
    <property type="nucleotide sequence ID" value="NZ_JACIDX010000019.1"/>
</dbReference>
<dbReference type="Proteomes" id="UP000548867">
    <property type="component" value="Unassembled WGS sequence"/>
</dbReference>
<protein>
    <submittedName>
        <fullName evidence="1">Uncharacterized protein</fullName>
    </submittedName>
</protein>
<dbReference type="AlphaFoldDB" id="A0A7W6CJK9"/>
<reference evidence="1 2" key="1">
    <citation type="submission" date="2020-08" db="EMBL/GenBank/DDBJ databases">
        <title>Genomic Encyclopedia of Type Strains, Phase IV (KMG-IV): sequencing the most valuable type-strain genomes for metagenomic binning, comparative biology and taxonomic classification.</title>
        <authorList>
            <person name="Goeker M."/>
        </authorList>
    </citation>
    <scope>NUCLEOTIDE SEQUENCE [LARGE SCALE GENOMIC DNA]</scope>
    <source>
        <strain evidence="1 2">DSM 27057</strain>
    </source>
</reference>
<dbReference type="EMBL" id="JACIDX010000019">
    <property type="protein sequence ID" value="MBB3957062.1"/>
    <property type="molecule type" value="Genomic_DNA"/>
</dbReference>
<gene>
    <name evidence="1" type="ORF">GGR38_004036</name>
</gene>
<sequence length="78" mass="8503">MIEVFSPQFNEVMPVALVKDLLESCNTKFNVPATNGWTMGAHHRPARRVIATGTDQPASVGELRLFTASHLTSFCVGT</sequence>
<keyword evidence="2" id="KW-1185">Reference proteome</keyword>
<organism evidence="1 2">
    <name type="scientific">Novosphingobium sediminicola</name>
    <dbReference type="NCBI Taxonomy" id="563162"/>
    <lineage>
        <taxon>Bacteria</taxon>
        <taxon>Pseudomonadati</taxon>
        <taxon>Pseudomonadota</taxon>
        <taxon>Alphaproteobacteria</taxon>
        <taxon>Sphingomonadales</taxon>
        <taxon>Sphingomonadaceae</taxon>
        <taxon>Novosphingobium</taxon>
    </lineage>
</organism>
<evidence type="ECO:0000313" key="2">
    <source>
        <dbReference type="Proteomes" id="UP000548867"/>
    </source>
</evidence>
<proteinExistence type="predicted"/>